<dbReference type="GO" id="GO:0050660">
    <property type="term" value="F:flavin adenine dinucleotide binding"/>
    <property type="evidence" value="ECO:0007669"/>
    <property type="project" value="InterPro"/>
</dbReference>
<keyword evidence="4 9" id="KW-0274">FAD</keyword>
<dbReference type="PANTHER" id="PTHR42737">
    <property type="entry name" value="GLUTATHIONE REDUCTASE"/>
    <property type="match status" value="1"/>
</dbReference>
<dbReference type="GO" id="GO:0004362">
    <property type="term" value="F:glutathione-disulfide reductase (NADPH) activity"/>
    <property type="evidence" value="ECO:0007669"/>
    <property type="project" value="InterPro"/>
</dbReference>
<gene>
    <name evidence="14" type="ORF">CBF31_10740</name>
</gene>
<feature type="disulfide bond" description="Redox-active" evidence="10">
    <location>
        <begin position="41"/>
        <end position="46"/>
    </location>
</feature>
<dbReference type="SUPFAM" id="SSF55424">
    <property type="entry name" value="FAD/NAD-linked reductases, dimerisation (C-terminal) domain"/>
    <property type="match status" value="1"/>
</dbReference>
<dbReference type="OrthoDB" id="9800167at2"/>
<dbReference type="GO" id="GO:0045454">
    <property type="term" value="P:cell redox homeostasis"/>
    <property type="evidence" value="ECO:0007669"/>
    <property type="project" value="InterPro"/>
</dbReference>
<keyword evidence="9" id="KW-0520">NAD</keyword>
<comment type="cofactor">
    <cofactor evidence="9">
        <name>FAD</name>
        <dbReference type="ChEBI" id="CHEBI:57692"/>
    </cofactor>
    <text evidence="9">Binds 1 FAD per subunit.</text>
</comment>
<dbReference type="InterPro" id="IPR036188">
    <property type="entry name" value="FAD/NAD-bd_sf"/>
</dbReference>
<evidence type="ECO:0000256" key="5">
    <source>
        <dbReference type="ARBA" id="ARBA00023002"/>
    </source>
</evidence>
<dbReference type="InterPro" id="IPR016156">
    <property type="entry name" value="FAD/NAD-linked_Rdtase_dimer_sf"/>
</dbReference>
<evidence type="ECO:0000313" key="15">
    <source>
        <dbReference type="Proteomes" id="UP000287101"/>
    </source>
</evidence>
<evidence type="ECO:0000259" key="13">
    <source>
        <dbReference type="Pfam" id="PF07992"/>
    </source>
</evidence>
<evidence type="ECO:0000256" key="11">
    <source>
        <dbReference type="RuleBase" id="RU003691"/>
    </source>
</evidence>
<comment type="subunit">
    <text evidence="2">Homodimer.</text>
</comment>
<evidence type="ECO:0000256" key="8">
    <source>
        <dbReference type="PIRSR" id="PIRSR000350-2"/>
    </source>
</evidence>
<feature type="binding site" evidence="9">
    <location>
        <position position="261"/>
    </location>
    <ligand>
        <name>NAD(+)</name>
        <dbReference type="ChEBI" id="CHEBI:57540"/>
    </ligand>
</feature>
<keyword evidence="7 11" id="KW-0676">Redox-active center</keyword>
<dbReference type="AlphaFoldDB" id="A0A430A3U7"/>
<dbReference type="SUPFAM" id="SSF51905">
    <property type="entry name" value="FAD/NAD(P)-binding domain"/>
    <property type="match status" value="1"/>
</dbReference>
<dbReference type="GO" id="GO:0005829">
    <property type="term" value="C:cytosol"/>
    <property type="evidence" value="ECO:0007669"/>
    <property type="project" value="TreeGrafter"/>
</dbReference>
<evidence type="ECO:0000256" key="1">
    <source>
        <dbReference type="ARBA" id="ARBA00007532"/>
    </source>
</evidence>
<dbReference type="InterPro" id="IPR001100">
    <property type="entry name" value="Pyr_nuc-diS_OxRdtase"/>
</dbReference>
<evidence type="ECO:0000313" key="14">
    <source>
        <dbReference type="EMBL" id="RSU01317.1"/>
    </source>
</evidence>
<dbReference type="PIRSF" id="PIRSF000350">
    <property type="entry name" value="Mercury_reductase_MerA"/>
    <property type="match status" value="1"/>
</dbReference>
<dbReference type="Gene3D" id="3.50.50.60">
    <property type="entry name" value="FAD/NAD(P)-binding domain"/>
    <property type="match status" value="2"/>
</dbReference>
<dbReference type="PRINTS" id="PR00368">
    <property type="entry name" value="FADPNR"/>
</dbReference>
<evidence type="ECO:0000256" key="2">
    <source>
        <dbReference type="ARBA" id="ARBA00011738"/>
    </source>
</evidence>
<dbReference type="PRINTS" id="PR00411">
    <property type="entry name" value="PNDRDTASEI"/>
</dbReference>
<dbReference type="InterPro" id="IPR004099">
    <property type="entry name" value="Pyr_nucl-diS_OxRdtase_dimer"/>
</dbReference>
<feature type="active site" description="Proton acceptor" evidence="8">
    <location>
        <position position="438"/>
    </location>
</feature>
<dbReference type="FunFam" id="3.50.50.60:FF:000235">
    <property type="entry name" value="Glutathione reductase"/>
    <property type="match status" value="1"/>
</dbReference>
<accession>A0A430A3U7</accession>
<dbReference type="InterPro" id="IPR023753">
    <property type="entry name" value="FAD/NAD-binding_dom"/>
</dbReference>
<comment type="similarity">
    <text evidence="1 11">Belongs to the class-I pyridine nucleotide-disulfide oxidoreductase family.</text>
</comment>
<feature type="domain" description="Pyridine nucleotide-disulphide oxidoreductase dimerisation" evidence="12">
    <location>
        <begin position="338"/>
        <end position="448"/>
    </location>
</feature>
<keyword evidence="6" id="KW-1015">Disulfide bond</keyword>
<dbReference type="Pfam" id="PF02852">
    <property type="entry name" value="Pyr_redox_dim"/>
    <property type="match status" value="1"/>
</dbReference>
<feature type="binding site" evidence="9">
    <location>
        <position position="302"/>
    </location>
    <ligand>
        <name>FAD</name>
        <dbReference type="ChEBI" id="CHEBI:57692"/>
    </ligand>
</feature>
<keyword evidence="15" id="KW-1185">Reference proteome</keyword>
<feature type="binding site" evidence="9">
    <location>
        <begin position="173"/>
        <end position="180"/>
    </location>
    <ligand>
        <name>NAD(+)</name>
        <dbReference type="ChEBI" id="CHEBI:57540"/>
    </ligand>
</feature>
<dbReference type="Proteomes" id="UP000287101">
    <property type="component" value="Unassembled WGS sequence"/>
</dbReference>
<sequence>MKEFDYIVVGGGSGGIATANRAAMHGARVLLVEGQHFGGTCVNVGCVPKKVMWNAAQMRESIVLDSSSYGIDAPLNKFDFKTLVANRNSYIDRLRGLYAKGLASNNITVEKGYAKFKDKRVIEVNGNEYTAPHIVIATGGRSRFPDLPGSELGIDSDGFFALDSLPEKVVIVGAGYIAVEIAGVLNGLGCEVHLAYRHDRPLRQFDETIVEAMLAIYEQEGIKLHPNSAPTKVEEVANDQVTVSFDNQIEVTADKVIWAIGRIPNTDRIGLEKVDVQLTKEGYIEVDEYQQTSQEGIYAVGDIIGKVDLTPVAIAAGRQLAERLFNEKTTARVDYTNVPTVIFSHPAIGTIGLSETEAKAQYGSESVKVYQSQFNPMQYALQERKVKATVKLVCVGAEERVVGLHGIGVGMDEIIQGFAVAIKMGATKQDFDDTVAIHPTAAEEFVTLR</sequence>
<keyword evidence="3 11" id="KW-0285">Flavoprotein</keyword>
<dbReference type="NCBIfam" id="NF004776">
    <property type="entry name" value="PRK06116.1"/>
    <property type="match status" value="1"/>
</dbReference>
<feature type="domain" description="FAD/NAD(P)-binding" evidence="13">
    <location>
        <begin position="4"/>
        <end position="317"/>
    </location>
</feature>
<dbReference type="RefSeq" id="WP_126832875.1">
    <property type="nucleotide sequence ID" value="NZ_CBCRYB010000011.1"/>
</dbReference>
<evidence type="ECO:0000256" key="9">
    <source>
        <dbReference type="PIRSR" id="PIRSR000350-3"/>
    </source>
</evidence>
<evidence type="ECO:0000256" key="7">
    <source>
        <dbReference type="ARBA" id="ARBA00023284"/>
    </source>
</evidence>
<evidence type="ECO:0000256" key="10">
    <source>
        <dbReference type="PIRSR" id="PIRSR000350-4"/>
    </source>
</evidence>
<evidence type="ECO:0000256" key="4">
    <source>
        <dbReference type="ARBA" id="ARBA00022827"/>
    </source>
</evidence>
<dbReference type="NCBIfam" id="TIGR01421">
    <property type="entry name" value="gluta_reduc_1"/>
    <property type="match status" value="1"/>
</dbReference>
<feature type="binding site" evidence="9">
    <location>
        <position position="50"/>
    </location>
    <ligand>
        <name>FAD</name>
        <dbReference type="ChEBI" id="CHEBI:57692"/>
    </ligand>
</feature>
<protein>
    <submittedName>
        <fullName evidence="14">Glutathione-disulfide reductase</fullName>
    </submittedName>
</protein>
<keyword evidence="9" id="KW-0547">Nucleotide-binding</keyword>
<dbReference type="GO" id="GO:0006749">
    <property type="term" value="P:glutathione metabolic process"/>
    <property type="evidence" value="ECO:0007669"/>
    <property type="project" value="InterPro"/>
</dbReference>
<dbReference type="InterPro" id="IPR012999">
    <property type="entry name" value="Pyr_OxRdtase_I_AS"/>
</dbReference>
<evidence type="ECO:0000256" key="6">
    <source>
        <dbReference type="ARBA" id="ARBA00023157"/>
    </source>
</evidence>
<dbReference type="GO" id="GO:0034599">
    <property type="term" value="P:cellular response to oxidative stress"/>
    <property type="evidence" value="ECO:0007669"/>
    <property type="project" value="TreeGrafter"/>
</dbReference>
<comment type="caution">
    <text evidence="14">The sequence shown here is derived from an EMBL/GenBank/DDBJ whole genome shotgun (WGS) entry which is preliminary data.</text>
</comment>
<organism evidence="14 15">
    <name type="scientific">Vagococcus fessus</name>
    <dbReference type="NCBI Taxonomy" id="120370"/>
    <lineage>
        <taxon>Bacteria</taxon>
        <taxon>Bacillati</taxon>
        <taxon>Bacillota</taxon>
        <taxon>Bacilli</taxon>
        <taxon>Lactobacillales</taxon>
        <taxon>Enterococcaceae</taxon>
        <taxon>Vagococcus</taxon>
    </lineage>
</organism>
<dbReference type="EMBL" id="NGJY01000006">
    <property type="protein sequence ID" value="RSU01317.1"/>
    <property type="molecule type" value="Genomic_DNA"/>
</dbReference>
<dbReference type="PROSITE" id="PS00076">
    <property type="entry name" value="PYRIDINE_REDOX_1"/>
    <property type="match status" value="1"/>
</dbReference>
<dbReference type="Gene3D" id="3.30.390.30">
    <property type="match status" value="1"/>
</dbReference>
<keyword evidence="5 11" id="KW-0560">Oxidoreductase</keyword>
<dbReference type="PANTHER" id="PTHR42737:SF2">
    <property type="entry name" value="GLUTATHIONE REDUCTASE"/>
    <property type="match status" value="1"/>
</dbReference>
<name>A0A430A3U7_9ENTE</name>
<evidence type="ECO:0000259" key="12">
    <source>
        <dbReference type="Pfam" id="PF02852"/>
    </source>
</evidence>
<reference evidence="14 15" key="1">
    <citation type="submission" date="2017-05" db="EMBL/GenBank/DDBJ databases">
        <title>Vagococcus spp. assemblies.</title>
        <authorList>
            <person name="Gulvik C.A."/>
        </authorList>
    </citation>
    <scope>NUCLEOTIDE SEQUENCE [LARGE SCALE GENOMIC DNA]</scope>
    <source>
        <strain evidence="14 15">CCUG 41755</strain>
    </source>
</reference>
<dbReference type="InterPro" id="IPR006322">
    <property type="entry name" value="Glutathione_Rdtase_euk/bac"/>
</dbReference>
<evidence type="ECO:0000256" key="3">
    <source>
        <dbReference type="ARBA" id="ARBA00022630"/>
    </source>
</evidence>
<dbReference type="Pfam" id="PF07992">
    <property type="entry name" value="Pyr_redox_2"/>
    <property type="match status" value="1"/>
</dbReference>
<dbReference type="FunFam" id="3.30.390.30:FF:000003">
    <property type="entry name" value="Glutathione reductase"/>
    <property type="match status" value="1"/>
</dbReference>
<dbReference type="InterPro" id="IPR046952">
    <property type="entry name" value="GSHR/TRXR-like"/>
</dbReference>
<proteinExistence type="inferred from homology"/>
<dbReference type="GO" id="GO:0050661">
    <property type="term" value="F:NADP binding"/>
    <property type="evidence" value="ECO:0007669"/>
    <property type="project" value="InterPro"/>
</dbReference>